<sequence>MLIIFIDIKGLNYYNFFSTGGRVNQTYYIKVLIKLQEIIRIKGADQLQNRSWLLHHDNALLILPYQFMSFWLINKFQTYHNALTNRPKPLVIIFYFQKLKLTSKNKDFMILEQLKKRDESTQTN</sequence>
<dbReference type="EMBL" id="GGMS01012324">
    <property type="protein sequence ID" value="MBY81527.1"/>
    <property type="molecule type" value="Transcribed_RNA"/>
</dbReference>
<dbReference type="InterPro" id="IPR036397">
    <property type="entry name" value="RNaseH_sf"/>
</dbReference>
<dbReference type="GO" id="GO:0003676">
    <property type="term" value="F:nucleic acid binding"/>
    <property type="evidence" value="ECO:0007669"/>
    <property type="project" value="InterPro"/>
</dbReference>
<protein>
    <submittedName>
        <fullName evidence="1">Uncharacterized protein</fullName>
    </submittedName>
</protein>
<dbReference type="AlphaFoldDB" id="A0A2S2QUU6"/>
<evidence type="ECO:0000313" key="1">
    <source>
        <dbReference type="EMBL" id="MBY81527.1"/>
    </source>
</evidence>
<gene>
    <name evidence="1" type="ORF">g.11015</name>
</gene>
<reference evidence="1" key="1">
    <citation type="submission" date="2018-04" db="EMBL/GenBank/DDBJ databases">
        <title>Transcriptome assembly of Sipha flava.</title>
        <authorList>
            <person name="Scully E.D."/>
            <person name="Geib S.M."/>
            <person name="Palmer N.A."/>
            <person name="Koch K."/>
            <person name="Bradshaw J."/>
            <person name="Heng-Moss T."/>
            <person name="Sarath G."/>
        </authorList>
    </citation>
    <scope>NUCLEOTIDE SEQUENCE</scope>
</reference>
<dbReference type="Gene3D" id="3.30.420.10">
    <property type="entry name" value="Ribonuclease H-like superfamily/Ribonuclease H"/>
    <property type="match status" value="1"/>
</dbReference>
<accession>A0A2S2QUU6</accession>
<name>A0A2S2QUU6_9HEMI</name>
<proteinExistence type="predicted"/>
<organism evidence="1">
    <name type="scientific">Sipha flava</name>
    <name type="common">yellow sugarcane aphid</name>
    <dbReference type="NCBI Taxonomy" id="143950"/>
    <lineage>
        <taxon>Eukaryota</taxon>
        <taxon>Metazoa</taxon>
        <taxon>Ecdysozoa</taxon>
        <taxon>Arthropoda</taxon>
        <taxon>Hexapoda</taxon>
        <taxon>Insecta</taxon>
        <taxon>Pterygota</taxon>
        <taxon>Neoptera</taxon>
        <taxon>Paraneoptera</taxon>
        <taxon>Hemiptera</taxon>
        <taxon>Sternorrhyncha</taxon>
        <taxon>Aphidomorpha</taxon>
        <taxon>Aphidoidea</taxon>
        <taxon>Aphididae</taxon>
        <taxon>Sipha</taxon>
    </lineage>
</organism>